<gene>
    <name evidence="1" type="ORF">Nkreftii_001585</name>
</gene>
<name>A0A7S8IZ35_9BACT</name>
<sequence length="89" mass="9554">MTSVDGPLVVRQECKIPLSYVPTDPVNIGMAGRWNPVTTGTTGVKQKMSGGVFLAMPCYPGCVQNIFIEPHVIAHLVGPICVVRCESLQ</sequence>
<dbReference type="AlphaFoldDB" id="A0A7S8IZ35"/>
<protein>
    <submittedName>
        <fullName evidence="1">Uncharacterized protein</fullName>
    </submittedName>
</protein>
<evidence type="ECO:0000313" key="1">
    <source>
        <dbReference type="EMBL" id="QPD03811.1"/>
    </source>
</evidence>
<dbReference type="EMBL" id="CP047423">
    <property type="protein sequence ID" value="QPD03811.1"/>
    <property type="molecule type" value="Genomic_DNA"/>
</dbReference>
<proteinExistence type="predicted"/>
<accession>A0A7S8IZ35</accession>
<evidence type="ECO:0000313" key="2">
    <source>
        <dbReference type="Proteomes" id="UP000593737"/>
    </source>
</evidence>
<dbReference type="KEGG" id="nkf:Nkreftii_001585"/>
<dbReference type="Proteomes" id="UP000593737">
    <property type="component" value="Chromosome"/>
</dbReference>
<reference evidence="1 2" key="1">
    <citation type="journal article" date="2020" name="ISME J.">
        <title>Enrichment and physiological characterization of a novel comammox Nitrospira indicates ammonium inhibition of complete nitrification.</title>
        <authorList>
            <person name="Sakoula D."/>
            <person name="Koch H."/>
            <person name="Frank J."/>
            <person name="Jetten M.S.M."/>
            <person name="van Kessel M.A.H.J."/>
            <person name="Lucker S."/>
        </authorList>
    </citation>
    <scope>NUCLEOTIDE SEQUENCE [LARGE SCALE GENOMIC DNA]</scope>
    <source>
        <strain evidence="1">Comreactor17</strain>
    </source>
</reference>
<organism evidence="1 2">
    <name type="scientific">Candidatus Nitrospira kreftii</name>
    <dbReference type="NCBI Taxonomy" id="2652173"/>
    <lineage>
        <taxon>Bacteria</taxon>
        <taxon>Pseudomonadati</taxon>
        <taxon>Nitrospirota</taxon>
        <taxon>Nitrospiria</taxon>
        <taxon>Nitrospirales</taxon>
        <taxon>Nitrospiraceae</taxon>
        <taxon>Nitrospira</taxon>
    </lineage>
</organism>